<feature type="compositionally biased region" description="Low complexity" evidence="1">
    <location>
        <begin position="30"/>
        <end position="44"/>
    </location>
</feature>
<feature type="region of interest" description="Disordered" evidence="1">
    <location>
        <begin position="19"/>
        <end position="104"/>
    </location>
</feature>
<gene>
    <name evidence="2" type="ORF">L195_g015854</name>
</gene>
<reference evidence="2 3" key="1">
    <citation type="journal article" date="2014" name="Am. J. Bot.">
        <title>Genome assembly and annotation for red clover (Trifolium pratense; Fabaceae).</title>
        <authorList>
            <person name="Istvanek J."/>
            <person name="Jaros M."/>
            <person name="Krenek A."/>
            <person name="Repkova J."/>
        </authorList>
    </citation>
    <scope>NUCLEOTIDE SEQUENCE [LARGE SCALE GENOMIC DNA]</scope>
    <source>
        <strain evidence="3">cv. Tatra</strain>
        <tissue evidence="2">Young leaves</tissue>
    </source>
</reference>
<dbReference type="AlphaFoldDB" id="A0A2K3MPI0"/>
<feature type="region of interest" description="Disordered" evidence="1">
    <location>
        <begin position="188"/>
        <end position="209"/>
    </location>
</feature>
<accession>A0A2K3MPI0</accession>
<dbReference type="EMBL" id="ASHM01010841">
    <property type="protein sequence ID" value="PNX92713.1"/>
    <property type="molecule type" value="Genomic_DNA"/>
</dbReference>
<comment type="caution">
    <text evidence="2">The sequence shown here is derived from an EMBL/GenBank/DDBJ whole genome shotgun (WGS) entry which is preliminary data.</text>
</comment>
<feature type="compositionally biased region" description="Polar residues" evidence="1">
    <location>
        <begin position="45"/>
        <end position="70"/>
    </location>
</feature>
<reference evidence="2 3" key="2">
    <citation type="journal article" date="2017" name="Front. Plant Sci.">
        <title>Gene Classification and Mining of Molecular Markers Useful in Red Clover (Trifolium pratense) Breeding.</title>
        <authorList>
            <person name="Istvanek J."/>
            <person name="Dluhosova J."/>
            <person name="Dluhos P."/>
            <person name="Patkova L."/>
            <person name="Nedelnik J."/>
            <person name="Repkova J."/>
        </authorList>
    </citation>
    <scope>NUCLEOTIDE SEQUENCE [LARGE SCALE GENOMIC DNA]</scope>
    <source>
        <strain evidence="3">cv. Tatra</strain>
        <tissue evidence="2">Young leaves</tissue>
    </source>
</reference>
<feature type="non-terminal residue" evidence="2">
    <location>
        <position position="1"/>
    </location>
</feature>
<evidence type="ECO:0000256" key="1">
    <source>
        <dbReference type="SAM" id="MobiDB-lite"/>
    </source>
</evidence>
<name>A0A2K3MPI0_TRIPR</name>
<protein>
    <submittedName>
        <fullName evidence="2">Uncharacterized protein</fullName>
    </submittedName>
</protein>
<dbReference type="Proteomes" id="UP000236291">
    <property type="component" value="Unassembled WGS sequence"/>
</dbReference>
<evidence type="ECO:0000313" key="2">
    <source>
        <dbReference type="EMBL" id="PNX92713.1"/>
    </source>
</evidence>
<organism evidence="2 3">
    <name type="scientific">Trifolium pratense</name>
    <name type="common">Red clover</name>
    <dbReference type="NCBI Taxonomy" id="57577"/>
    <lineage>
        <taxon>Eukaryota</taxon>
        <taxon>Viridiplantae</taxon>
        <taxon>Streptophyta</taxon>
        <taxon>Embryophyta</taxon>
        <taxon>Tracheophyta</taxon>
        <taxon>Spermatophyta</taxon>
        <taxon>Magnoliopsida</taxon>
        <taxon>eudicotyledons</taxon>
        <taxon>Gunneridae</taxon>
        <taxon>Pentapetalae</taxon>
        <taxon>rosids</taxon>
        <taxon>fabids</taxon>
        <taxon>Fabales</taxon>
        <taxon>Fabaceae</taxon>
        <taxon>Papilionoideae</taxon>
        <taxon>50 kb inversion clade</taxon>
        <taxon>NPAAA clade</taxon>
        <taxon>Hologalegina</taxon>
        <taxon>IRL clade</taxon>
        <taxon>Trifolieae</taxon>
        <taxon>Trifolium</taxon>
    </lineage>
</organism>
<sequence>EEINEDIKSHGEWLTVTRRRKNQAHGNQGVKNTNTNSKNIKNVNLPKQSNPSHNNLAHNTNIAKHNNQTLPPRPRASEISRNNNSSLDPKRRRQDSEHVPAISLPTPINNQAILPVPILKQPVKNNTTTTEKFDAHMTNSMQFTHTNPLPIQKTHTESINQKVDDSSQLAKYQQDDMLHITTHSTIDHDHYDAGKVPEAPVDKDEHMVT</sequence>
<evidence type="ECO:0000313" key="3">
    <source>
        <dbReference type="Proteomes" id="UP000236291"/>
    </source>
</evidence>
<proteinExistence type="predicted"/>